<name>A0A2A4X9J5_9GAMM</name>
<dbReference type="CDD" id="cd17321">
    <property type="entry name" value="MFS_MMR_MDR_like"/>
    <property type="match status" value="1"/>
</dbReference>
<keyword evidence="4 6" id="KW-1133">Transmembrane helix</keyword>
<evidence type="ECO:0000256" key="3">
    <source>
        <dbReference type="ARBA" id="ARBA00022692"/>
    </source>
</evidence>
<keyword evidence="5 6" id="KW-0472">Membrane</keyword>
<feature type="transmembrane region" description="Helical" evidence="6">
    <location>
        <begin position="343"/>
        <end position="362"/>
    </location>
</feature>
<feature type="transmembrane region" description="Helical" evidence="6">
    <location>
        <begin position="119"/>
        <end position="140"/>
    </location>
</feature>
<evidence type="ECO:0000259" key="7">
    <source>
        <dbReference type="PROSITE" id="PS50850"/>
    </source>
</evidence>
<dbReference type="Gene3D" id="1.20.1250.20">
    <property type="entry name" value="MFS general substrate transporter like domains"/>
    <property type="match status" value="1"/>
</dbReference>
<feature type="transmembrane region" description="Helical" evidence="6">
    <location>
        <begin position="62"/>
        <end position="82"/>
    </location>
</feature>
<proteinExistence type="predicted"/>
<feature type="transmembrane region" description="Helical" evidence="6">
    <location>
        <begin position="242"/>
        <end position="259"/>
    </location>
</feature>
<reference evidence="9" key="1">
    <citation type="submission" date="2017-08" db="EMBL/GenBank/DDBJ databases">
        <title>A dynamic microbial community with high functional redundancy inhabits the cold, oxic subseafloor aquifer.</title>
        <authorList>
            <person name="Tully B.J."/>
            <person name="Wheat C.G."/>
            <person name="Glazer B.T."/>
            <person name="Huber J.A."/>
        </authorList>
    </citation>
    <scope>NUCLEOTIDE SEQUENCE [LARGE SCALE GENOMIC DNA]</scope>
</reference>
<feature type="transmembrane region" description="Helical" evidence="6">
    <location>
        <begin position="280"/>
        <end position="303"/>
    </location>
</feature>
<dbReference type="Gene3D" id="1.20.1720.10">
    <property type="entry name" value="Multidrug resistance protein D"/>
    <property type="match status" value="1"/>
</dbReference>
<dbReference type="GO" id="GO:0016020">
    <property type="term" value="C:membrane"/>
    <property type="evidence" value="ECO:0007669"/>
    <property type="project" value="UniProtKB-SubCell"/>
</dbReference>
<dbReference type="Pfam" id="PF07690">
    <property type="entry name" value="MFS_1"/>
    <property type="match status" value="2"/>
</dbReference>
<feature type="transmembrane region" description="Helical" evidence="6">
    <location>
        <begin position="309"/>
        <end position="331"/>
    </location>
</feature>
<accession>A0A2A4X9J5</accession>
<evidence type="ECO:0000256" key="6">
    <source>
        <dbReference type="SAM" id="Phobius"/>
    </source>
</evidence>
<feature type="transmembrane region" description="Helical" evidence="6">
    <location>
        <begin position="94"/>
        <end position="113"/>
    </location>
</feature>
<evidence type="ECO:0000256" key="4">
    <source>
        <dbReference type="ARBA" id="ARBA00022989"/>
    </source>
</evidence>
<dbReference type="SUPFAM" id="SSF103473">
    <property type="entry name" value="MFS general substrate transporter"/>
    <property type="match status" value="1"/>
</dbReference>
<comment type="subcellular location">
    <subcellularLocation>
        <location evidence="1">Membrane</location>
        <topology evidence="1">Multi-pass membrane protein</topology>
    </subcellularLocation>
</comment>
<dbReference type="Proteomes" id="UP000218767">
    <property type="component" value="Unassembled WGS sequence"/>
</dbReference>
<feature type="transmembrane region" description="Helical" evidence="6">
    <location>
        <begin position="214"/>
        <end position="236"/>
    </location>
</feature>
<feature type="transmembrane region" description="Helical" evidence="6">
    <location>
        <begin position="152"/>
        <end position="174"/>
    </location>
</feature>
<dbReference type="AlphaFoldDB" id="A0A2A4X9J5"/>
<feature type="transmembrane region" description="Helical" evidence="6">
    <location>
        <begin position="180"/>
        <end position="202"/>
    </location>
</feature>
<protein>
    <submittedName>
        <fullName evidence="8">MFS transporter</fullName>
    </submittedName>
</protein>
<evidence type="ECO:0000313" key="8">
    <source>
        <dbReference type="EMBL" id="PCI79184.1"/>
    </source>
</evidence>
<evidence type="ECO:0000256" key="5">
    <source>
        <dbReference type="ARBA" id="ARBA00023136"/>
    </source>
</evidence>
<dbReference type="InterPro" id="IPR036259">
    <property type="entry name" value="MFS_trans_sf"/>
</dbReference>
<gene>
    <name evidence="8" type="ORF">COB20_05210</name>
</gene>
<dbReference type="PROSITE" id="PS50850">
    <property type="entry name" value="MFS"/>
    <property type="match status" value="1"/>
</dbReference>
<sequence>MTLYPSAKVQQSQAMPPIEPYTSLQKSVLVMVLLNALSVPIMLSSVNVALPHIAADLQLSALSVSWIPTAFLMASAMFILVFGRLADMFGRKRIFLLGAVSVVLASFLAAAATGANSLLGARFLQGVGAAMLYATQMAIVSSVFPVATRGRVIGLVISFIYIGLASGPLLGGIIVEQFGWRINFLLQIPLAILVLFIGIYKVEGDWAADERGSFDYPGALTYCLAIFTVCIGVSFLPSSSSYLLIAAGLIGVGIFFQQARSSKHPLMDVKLFFANRTFTFSCLASLIMYSATFMNVVLLSLYLQYLKGLSPTAAGLIMMVQPLTMAIFSPLMGRLSDNTEPRILSSAGMGITAVGLVLLAMLNSDSQTSSIVMALVVTGLGFSLFSSPNVNAIMSSVSRKHLGSAAAAVSTTRILGQLSSMVLVTLVMALNFGAAQIEPSSYSELEKTISFSFYLAAAICLPGLLLSAVRGTIHSTE</sequence>
<evidence type="ECO:0000256" key="1">
    <source>
        <dbReference type="ARBA" id="ARBA00004141"/>
    </source>
</evidence>
<evidence type="ECO:0000313" key="9">
    <source>
        <dbReference type="Proteomes" id="UP000218767"/>
    </source>
</evidence>
<dbReference type="PANTHER" id="PTHR42718">
    <property type="entry name" value="MAJOR FACILITATOR SUPERFAMILY MULTIDRUG TRANSPORTER MFSC"/>
    <property type="match status" value="1"/>
</dbReference>
<dbReference type="InterPro" id="IPR020846">
    <property type="entry name" value="MFS_dom"/>
</dbReference>
<feature type="domain" description="Major facilitator superfamily (MFS) profile" evidence="7">
    <location>
        <begin position="24"/>
        <end position="475"/>
    </location>
</feature>
<keyword evidence="2" id="KW-0813">Transport</keyword>
<dbReference type="PRINTS" id="PR01036">
    <property type="entry name" value="TCRTETB"/>
</dbReference>
<feature type="transmembrane region" description="Helical" evidence="6">
    <location>
        <begin position="449"/>
        <end position="469"/>
    </location>
</feature>
<feature type="transmembrane region" description="Helical" evidence="6">
    <location>
        <begin position="28"/>
        <end position="50"/>
    </location>
</feature>
<dbReference type="PANTHER" id="PTHR42718:SF9">
    <property type="entry name" value="MAJOR FACILITATOR SUPERFAMILY MULTIDRUG TRANSPORTER MFSC"/>
    <property type="match status" value="1"/>
</dbReference>
<feature type="transmembrane region" description="Helical" evidence="6">
    <location>
        <begin position="414"/>
        <end position="437"/>
    </location>
</feature>
<dbReference type="EMBL" id="NVUL01000020">
    <property type="protein sequence ID" value="PCI79184.1"/>
    <property type="molecule type" value="Genomic_DNA"/>
</dbReference>
<comment type="caution">
    <text evidence="8">The sequence shown here is derived from an EMBL/GenBank/DDBJ whole genome shotgun (WGS) entry which is preliminary data.</text>
</comment>
<dbReference type="GO" id="GO:0022857">
    <property type="term" value="F:transmembrane transporter activity"/>
    <property type="evidence" value="ECO:0007669"/>
    <property type="project" value="InterPro"/>
</dbReference>
<dbReference type="InterPro" id="IPR011701">
    <property type="entry name" value="MFS"/>
</dbReference>
<feature type="transmembrane region" description="Helical" evidence="6">
    <location>
        <begin position="368"/>
        <end position="393"/>
    </location>
</feature>
<organism evidence="8 9">
    <name type="scientific">SAR86 cluster bacterium</name>
    <dbReference type="NCBI Taxonomy" id="2030880"/>
    <lineage>
        <taxon>Bacteria</taxon>
        <taxon>Pseudomonadati</taxon>
        <taxon>Pseudomonadota</taxon>
        <taxon>Gammaproteobacteria</taxon>
        <taxon>SAR86 cluster</taxon>
    </lineage>
</organism>
<keyword evidence="3 6" id="KW-0812">Transmembrane</keyword>
<evidence type="ECO:0000256" key="2">
    <source>
        <dbReference type="ARBA" id="ARBA00022448"/>
    </source>
</evidence>